<dbReference type="RefSeq" id="XP_004023990.1">
    <property type="nucleotide sequence ID" value="XM_004023941.1"/>
</dbReference>
<keyword evidence="3" id="KW-1185">Reference proteome</keyword>
<dbReference type="PANTHER" id="PTHR12320:SF1">
    <property type="entry name" value="PROTEIN PHOSPHATASE PTC7 HOMOLOG"/>
    <property type="match status" value="1"/>
</dbReference>
<keyword evidence="1" id="KW-0460">Magnesium</keyword>
<dbReference type="Proteomes" id="UP000008983">
    <property type="component" value="Unassembled WGS sequence"/>
</dbReference>
<dbReference type="InterPro" id="IPR036457">
    <property type="entry name" value="PPM-type-like_dom_sf"/>
</dbReference>
<protein>
    <recommendedName>
        <fullName evidence="1">Protein phosphatase</fullName>
        <ecNumber evidence="1">3.1.3.16</ecNumber>
    </recommendedName>
</protein>
<dbReference type="OMA" id="FWGQPPL"/>
<proteinExistence type="inferred from homology"/>
<keyword evidence="1 2" id="KW-0378">Hydrolase</keyword>
<organism evidence="2 3">
    <name type="scientific">Ichthyophthirius multifiliis</name>
    <name type="common">White spot disease agent</name>
    <name type="synonym">Ich</name>
    <dbReference type="NCBI Taxonomy" id="5932"/>
    <lineage>
        <taxon>Eukaryota</taxon>
        <taxon>Sar</taxon>
        <taxon>Alveolata</taxon>
        <taxon>Ciliophora</taxon>
        <taxon>Intramacronucleata</taxon>
        <taxon>Oligohymenophorea</taxon>
        <taxon>Hymenostomatida</taxon>
        <taxon>Ophryoglenina</taxon>
        <taxon>Ichthyophthirius</taxon>
    </lineage>
</organism>
<evidence type="ECO:0000256" key="1">
    <source>
        <dbReference type="RuleBase" id="RU366020"/>
    </source>
</evidence>
<name>G0R5Y2_ICHMU</name>
<reference evidence="2 3" key="1">
    <citation type="submission" date="2011-07" db="EMBL/GenBank/DDBJ databases">
        <authorList>
            <person name="Coyne R."/>
            <person name="Brami D."/>
            <person name="Johnson J."/>
            <person name="Hostetler J."/>
            <person name="Hannick L."/>
            <person name="Clark T."/>
            <person name="Cassidy-Hanley D."/>
            <person name="Inman J."/>
        </authorList>
    </citation>
    <scope>NUCLEOTIDE SEQUENCE [LARGE SCALE GENOMIC DNA]</scope>
    <source>
        <strain evidence="2 3">G5</strain>
    </source>
</reference>
<keyword evidence="1" id="KW-0904">Protein phosphatase</keyword>
<evidence type="ECO:0000313" key="3">
    <source>
        <dbReference type="Proteomes" id="UP000008983"/>
    </source>
</evidence>
<sequence length="120" mass="14062">MPYQIGQQNDDPDDSIFNEHDIQNNDILVMGSDGLFDNLDQFQIYKCIRPFWQISDNIQDIQIVCDFIAKYAFKLSRNPTYQSPYAIKCKQNYKDYRGGKQDDISVIVAQIQIPNKQQFN</sequence>
<dbReference type="AlphaFoldDB" id="G0R5Y2"/>
<dbReference type="EC" id="3.1.3.16" evidence="1"/>
<comment type="similarity">
    <text evidence="1">Belongs to the PP2C family.</text>
</comment>
<gene>
    <name evidence="2" type="ORF">IMG5_201280</name>
</gene>
<dbReference type="InParanoid" id="G0R5Y2"/>
<dbReference type="GO" id="GO:0046872">
    <property type="term" value="F:metal ion binding"/>
    <property type="evidence" value="ECO:0007669"/>
    <property type="project" value="UniProtKB-UniRule"/>
</dbReference>
<dbReference type="GeneID" id="14903200"/>
<comment type="cofactor">
    <cofactor evidence="1">
        <name>Mg(2+)</name>
        <dbReference type="ChEBI" id="CHEBI:18420"/>
    </cofactor>
</comment>
<dbReference type="eggNOG" id="KOG1379">
    <property type="taxonomic scope" value="Eukaryota"/>
</dbReference>
<evidence type="ECO:0000313" key="2">
    <source>
        <dbReference type="EMBL" id="EGR27106.1"/>
    </source>
</evidence>
<dbReference type="SUPFAM" id="SSF81606">
    <property type="entry name" value="PP2C-like"/>
    <property type="match status" value="1"/>
</dbReference>
<keyword evidence="1" id="KW-0464">Manganese</keyword>
<dbReference type="GO" id="GO:0004722">
    <property type="term" value="F:protein serine/threonine phosphatase activity"/>
    <property type="evidence" value="ECO:0007669"/>
    <property type="project" value="UniProtKB-EC"/>
</dbReference>
<dbReference type="Gene3D" id="3.60.40.10">
    <property type="entry name" value="PPM-type phosphatase domain"/>
    <property type="match status" value="1"/>
</dbReference>
<dbReference type="PANTHER" id="PTHR12320">
    <property type="entry name" value="PROTEIN PHOSPHATASE 2C"/>
    <property type="match status" value="1"/>
</dbReference>
<comment type="catalytic activity">
    <reaction evidence="1">
        <text>O-phospho-L-seryl-[protein] + H2O = L-seryl-[protein] + phosphate</text>
        <dbReference type="Rhea" id="RHEA:20629"/>
        <dbReference type="Rhea" id="RHEA-COMP:9863"/>
        <dbReference type="Rhea" id="RHEA-COMP:11604"/>
        <dbReference type="ChEBI" id="CHEBI:15377"/>
        <dbReference type="ChEBI" id="CHEBI:29999"/>
        <dbReference type="ChEBI" id="CHEBI:43474"/>
        <dbReference type="ChEBI" id="CHEBI:83421"/>
        <dbReference type="EC" id="3.1.3.16"/>
    </reaction>
</comment>
<accession>G0R5Y2</accession>
<comment type="catalytic activity">
    <reaction evidence="1">
        <text>O-phospho-L-threonyl-[protein] + H2O = L-threonyl-[protein] + phosphate</text>
        <dbReference type="Rhea" id="RHEA:47004"/>
        <dbReference type="Rhea" id="RHEA-COMP:11060"/>
        <dbReference type="Rhea" id="RHEA-COMP:11605"/>
        <dbReference type="ChEBI" id="CHEBI:15377"/>
        <dbReference type="ChEBI" id="CHEBI:30013"/>
        <dbReference type="ChEBI" id="CHEBI:43474"/>
        <dbReference type="ChEBI" id="CHEBI:61977"/>
        <dbReference type="EC" id="3.1.3.16"/>
    </reaction>
</comment>
<dbReference type="OrthoDB" id="60843at2759"/>
<comment type="cofactor">
    <cofactor evidence="1">
        <name>Mn(2+)</name>
        <dbReference type="ChEBI" id="CHEBI:29035"/>
    </cofactor>
</comment>
<dbReference type="STRING" id="857967.G0R5Y2"/>
<dbReference type="InterPro" id="IPR039123">
    <property type="entry name" value="PPTC7"/>
</dbReference>
<dbReference type="EMBL" id="GL984387">
    <property type="protein sequence ID" value="EGR27106.1"/>
    <property type="molecule type" value="Genomic_DNA"/>
</dbReference>
<keyword evidence="1" id="KW-0479">Metal-binding</keyword>